<dbReference type="Pfam" id="PF13229">
    <property type="entry name" value="Beta_helix"/>
    <property type="match status" value="4"/>
</dbReference>
<reference evidence="5 6" key="1">
    <citation type="submission" date="2009-01" db="EMBL/GenBank/DDBJ databases">
        <title>Complete sequence of Geobacter sp. FRC-32.</title>
        <authorList>
            <consortium name="US DOE Joint Genome Institute"/>
            <person name="Lucas S."/>
            <person name="Copeland A."/>
            <person name="Lapidus A."/>
            <person name="Glavina del Rio T."/>
            <person name="Dalin E."/>
            <person name="Tice H."/>
            <person name="Bruce D."/>
            <person name="Goodwin L."/>
            <person name="Pitluck S."/>
            <person name="Saunders E."/>
            <person name="Brettin T."/>
            <person name="Detter J.C."/>
            <person name="Han C."/>
            <person name="Larimer F."/>
            <person name="Land M."/>
            <person name="Hauser L."/>
            <person name="Kyrpides N."/>
            <person name="Ovchinnikova G."/>
            <person name="Kostka J."/>
            <person name="Richardson P."/>
        </authorList>
    </citation>
    <scope>NUCLEOTIDE SEQUENCE [LARGE SCALE GENOMIC DNA]</scope>
    <source>
        <strain evidence="6">DSM 22248 / JCM 15807 / FRC-32</strain>
    </source>
</reference>
<dbReference type="InterPro" id="IPR012334">
    <property type="entry name" value="Pectin_lyas_fold"/>
</dbReference>
<dbReference type="KEGG" id="geo:Geob_1032"/>
<dbReference type="PANTHER" id="PTHR22990:SF15">
    <property type="entry name" value="F-BOX ONLY PROTEIN 10"/>
    <property type="match status" value="1"/>
</dbReference>
<protein>
    <submittedName>
        <fullName evidence="5">Repeat-containing protein</fullName>
    </submittedName>
</protein>
<dbReference type="PANTHER" id="PTHR22990">
    <property type="entry name" value="F-BOX ONLY PROTEIN"/>
    <property type="match status" value="1"/>
</dbReference>
<evidence type="ECO:0000259" key="3">
    <source>
        <dbReference type="Pfam" id="PF13229"/>
    </source>
</evidence>
<keyword evidence="1" id="KW-0677">Repeat</keyword>
<evidence type="ECO:0000256" key="1">
    <source>
        <dbReference type="ARBA" id="ARBA00022737"/>
    </source>
</evidence>
<evidence type="ECO:0000256" key="2">
    <source>
        <dbReference type="SAM" id="SignalP"/>
    </source>
</evidence>
<dbReference type="eggNOG" id="COG4733">
    <property type="taxonomic scope" value="Bacteria"/>
</dbReference>
<gene>
    <name evidence="5" type="ordered locus">Geob_1032</name>
</gene>
<accession>B9M2L4</accession>
<dbReference type="InterPro" id="IPR025965">
    <property type="entry name" value="FlgD/Vpr_Ig-like"/>
</dbReference>
<dbReference type="SUPFAM" id="SSF51126">
    <property type="entry name" value="Pectin lyase-like"/>
    <property type="match status" value="4"/>
</dbReference>
<dbReference type="RefSeq" id="WP_012646122.1">
    <property type="nucleotide sequence ID" value="NC_011979.1"/>
</dbReference>
<dbReference type="Pfam" id="PF13860">
    <property type="entry name" value="FlgD_ig"/>
    <property type="match status" value="1"/>
</dbReference>
<dbReference type="InterPro" id="IPR011050">
    <property type="entry name" value="Pectin_lyase_fold/virulence"/>
</dbReference>
<feature type="domain" description="Right handed beta helix" evidence="3">
    <location>
        <begin position="111"/>
        <end position="244"/>
    </location>
</feature>
<feature type="domain" description="Right handed beta helix" evidence="3">
    <location>
        <begin position="375"/>
        <end position="520"/>
    </location>
</feature>
<dbReference type="eggNOG" id="COG1572">
    <property type="taxonomic scope" value="Bacteria"/>
</dbReference>
<dbReference type="Gene3D" id="2.60.40.4070">
    <property type="match status" value="3"/>
</dbReference>
<dbReference type="Gene3D" id="2.60.40.10">
    <property type="entry name" value="Immunoglobulins"/>
    <property type="match status" value="2"/>
</dbReference>
<feature type="domain" description="Right handed beta helix" evidence="3">
    <location>
        <begin position="645"/>
        <end position="794"/>
    </location>
</feature>
<dbReference type="InterPro" id="IPR013783">
    <property type="entry name" value="Ig-like_fold"/>
</dbReference>
<organism evidence="5 6">
    <name type="scientific">Geotalea daltonii (strain DSM 22248 / JCM 15807 / FRC-32)</name>
    <name type="common">Geobacter daltonii</name>
    <dbReference type="NCBI Taxonomy" id="316067"/>
    <lineage>
        <taxon>Bacteria</taxon>
        <taxon>Pseudomonadati</taxon>
        <taxon>Thermodesulfobacteriota</taxon>
        <taxon>Desulfuromonadia</taxon>
        <taxon>Geobacterales</taxon>
        <taxon>Geobacteraceae</taxon>
        <taxon>Geotalea</taxon>
    </lineage>
</organism>
<dbReference type="EMBL" id="CP001390">
    <property type="protein sequence ID" value="ACM19393.1"/>
    <property type="molecule type" value="Genomic_DNA"/>
</dbReference>
<evidence type="ECO:0000313" key="5">
    <source>
        <dbReference type="EMBL" id="ACM19393.1"/>
    </source>
</evidence>
<name>B9M2L4_GEODF</name>
<feature type="chain" id="PRO_5002888635" evidence="2">
    <location>
        <begin position="24"/>
        <end position="1801"/>
    </location>
</feature>
<evidence type="ECO:0000313" key="6">
    <source>
        <dbReference type="Proteomes" id="UP000007721"/>
    </source>
</evidence>
<feature type="signal peptide" evidence="2">
    <location>
        <begin position="1"/>
        <end position="23"/>
    </location>
</feature>
<dbReference type="Gene3D" id="2.160.20.10">
    <property type="entry name" value="Single-stranded right-handed beta-helix, Pectin lyase-like"/>
    <property type="match status" value="4"/>
</dbReference>
<dbReference type="InterPro" id="IPR006626">
    <property type="entry name" value="PbH1"/>
</dbReference>
<keyword evidence="2" id="KW-0732">Signal</keyword>
<sequence length="1801" mass="188016">MKGLKTLFFFLFILISHALPSFADTTVGGVISTDTTWTLAGSPYNVTSTVQVYGTSTTAATLTIEPGVVVKFASNTVLQIGSGASQGALIAKGTTTERIIFTRSGTTGTWAGLTYYDGTVDATSVIENADVQYNSGLNITSASPAFRNCTLTHMTGYASFSNSNPVLENVAITNNSSYGIYLNSSSPIITGGSLTNTSTTGHGIYGSGSPTFSNYSVSIVNSAGKYGLYQSSTTSALSVTNSTIANGIYLGSTGIIPTITGNTFTNLDNSPLHAGANIIAQIIANNTLTGQTFAGKIEVVGEQINRDTLWRKQIAPYVISGAIYVYKDTISPATLTIEPGTTIKLFAGGSGLYIGSGANQGALIAKGTTTERITFTRSGTSGTWAGLTYYDGAVDATSVIENADIQYTTGFSINSASPVFRNCTITDMTGYASFSNSNPVLENVTLTNNGSYGINLSASSPIITGGSLTNTNTNTTGHGIYGNGAPVITNYNVSMVNSTGKYGLYLNSSTSMLSVTNSTIANGIYLASTGITPTVTGNTFTNLDSSPIHVGANIVGQLIANNALTGLTSGGRIEIVGEQVNRNVTWSPLAAPYHVVSGTVSVYNTTTTASTLTIAPGTVIKFATSTGLQIGSGTNQGALIAQGTPSNRITFTRSGISGTWAGLTYYDGTVDATSVIEIADIQYTTGFSINSASPVFRNCTITDMTGYASFSNSNPVLENVTLTNNGSYGINLSASSPIITGGSLTNTNTTGHGIYGSGSPTVSNYSVSIVNSTGKYGLYLNSSTSMLSVTNSTIANGIYLASTGITPTITGNTFSNGDNSPPHAGAALINRILSENTFSGLTATGKIEVVGEYLTQNTLWKKWVAPYIVLGNVYVFKDTVTTATLTIDPGVVVKFNTNTSLQIGSGSSRGSIIADGGTAAITFTSSQGTPTAGSWSGITFSGDSASGSILNNIVVEYGGSGGYYNNANVVFNSSSPVIRNSTIRNSAGSGIYVYGAQNIPQVVGCTVTANKWGVYATSSNPYIVNSRIYGNSTAGVWNSSTTVDVDARNNWWGADSGPTHASNPSGTGNSVSDKVLYNPWIGQTPGTGVTFSNVKVSPAAFNPDGDYLTFGAFISANANWTITITDSGNNVVRIFTGSGTSISQRWFGEDSQSVKVADGNYTYKIEAVNPATLEAASPLQGTVKVFRQLPVAILDVPTDDQIFSGGTIVNVTGTASDPTDFKNYTLEYGAGDNPISWSALRSATVPVQGNLLYAWDLTNATGGVYTLRLTVTDNAGNATVKAARIRLLWIQNANSSETYLSPNGDGTKDSSLLSATASYPVNWSVTLSNSTGTVVRTFTMPGSSSFSQTWDGRDSGNVVVPDGTYTYTFNALDPVSLLGASPKTGNIKVDSTLPTVSVTAPFPGGMLQNTVTITGTAADTNLDNYTVEYGLVSSAGAWTLLASSGTPVTSGTLAVWITNDLKNVVKLQNGDYQLRLTAVDKAGNSSITTIPVTVDNLILSSISVSRNTLNTALGESTTIPFTINRSGTVTLNVIPEKLGSNGTPVYQASINCLAAGNYAFTWNGADSTGKTVPDEAYLYILNAVDGTRTDGYSPPYPNGPGSVTCTQSTYNPLKNLPMTVTYTPSLPSRINMSIAWGTKRYKMMDAVPTLATTGTFDWFGMDPAQQIMANGAFATCTVASLLPENFLMTIGDMPKVTMLKTDPYEISLSYGQFTRIEYTVSRESNVTIKVVSPSGIAATLQNNLLQPAGTYEMEWTLADLSDAFGKNFAVSEEGDYAVSIHATNPVTGTYSITKGNLRVGL</sequence>
<keyword evidence="6" id="KW-1185">Reference proteome</keyword>
<evidence type="ECO:0000259" key="4">
    <source>
        <dbReference type="Pfam" id="PF13860"/>
    </source>
</evidence>
<dbReference type="InterPro" id="IPR051550">
    <property type="entry name" value="SCF-Subunits/Alg-Epimerases"/>
</dbReference>
<feature type="domain" description="Right handed beta helix" evidence="3">
    <location>
        <begin position="928"/>
        <end position="1050"/>
    </location>
</feature>
<dbReference type="STRING" id="316067.Geob_1032"/>
<proteinExistence type="predicted"/>
<dbReference type="SMART" id="SM00710">
    <property type="entry name" value="PbH1"/>
    <property type="match status" value="11"/>
</dbReference>
<feature type="domain" description="FlgD/Vpr Ig-like" evidence="4">
    <location>
        <begin position="1322"/>
        <end position="1371"/>
    </location>
</feature>
<dbReference type="InterPro" id="IPR039448">
    <property type="entry name" value="Beta_helix"/>
</dbReference>
<dbReference type="Proteomes" id="UP000007721">
    <property type="component" value="Chromosome"/>
</dbReference>
<dbReference type="HOGENOM" id="CLU_001069_0_0_7"/>